<reference evidence="3 4" key="1">
    <citation type="submission" date="2019-03" db="EMBL/GenBank/DDBJ databases">
        <title>Arthrobacter sp. nov., an bacterium isolated from biocrust in Mu Us Desert.</title>
        <authorList>
            <person name="Lixiong L."/>
        </authorList>
    </citation>
    <scope>NUCLEOTIDE SEQUENCE [LARGE SCALE GENOMIC DNA]</scope>
    <source>
        <strain evidence="3 4">SLN-3</strain>
    </source>
</reference>
<dbReference type="PRINTS" id="PR00950">
    <property type="entry name" value="TYPE3IMSPROT"/>
</dbReference>
<dbReference type="Gene3D" id="6.10.250.2080">
    <property type="match status" value="1"/>
</dbReference>
<evidence type="ECO:0000256" key="1">
    <source>
        <dbReference type="SAM" id="MobiDB-lite"/>
    </source>
</evidence>
<feature type="transmembrane region" description="Helical" evidence="2">
    <location>
        <begin position="185"/>
        <end position="208"/>
    </location>
</feature>
<feature type="region of interest" description="Disordered" evidence="1">
    <location>
        <begin position="1"/>
        <end position="26"/>
    </location>
</feature>
<dbReference type="Proteomes" id="UP000295411">
    <property type="component" value="Unassembled WGS sequence"/>
</dbReference>
<dbReference type="Gene3D" id="3.40.1690.10">
    <property type="entry name" value="secretion proteins EscU"/>
    <property type="match status" value="1"/>
</dbReference>
<dbReference type="InterPro" id="IPR006135">
    <property type="entry name" value="T3SS_substrate_exporter"/>
</dbReference>
<keyword evidence="2" id="KW-1133">Transmembrane helix</keyword>
<evidence type="ECO:0000256" key="2">
    <source>
        <dbReference type="SAM" id="Phobius"/>
    </source>
</evidence>
<dbReference type="SUPFAM" id="SSF160544">
    <property type="entry name" value="EscU C-terminal domain-like"/>
    <property type="match status" value="1"/>
</dbReference>
<proteinExistence type="predicted"/>
<dbReference type="GO" id="GO:0005886">
    <property type="term" value="C:plasma membrane"/>
    <property type="evidence" value="ECO:0007669"/>
    <property type="project" value="TreeGrafter"/>
</dbReference>
<dbReference type="OrthoDB" id="9807950at2"/>
<comment type="caution">
    <text evidence="3">The sequence shown here is derived from an EMBL/GenBank/DDBJ whole genome shotgun (WGS) entry which is preliminary data.</text>
</comment>
<dbReference type="RefSeq" id="WP_133404000.1">
    <property type="nucleotide sequence ID" value="NZ_SMTK01000003.1"/>
</dbReference>
<dbReference type="Pfam" id="PF01312">
    <property type="entry name" value="Bac_export_2"/>
    <property type="match status" value="1"/>
</dbReference>
<dbReference type="AlphaFoldDB" id="A0A4R5TXC8"/>
<protein>
    <submittedName>
        <fullName evidence="3">EscU/YscU/HrcU family type III secretion system export apparatus switch protein</fullName>
    </submittedName>
</protein>
<dbReference type="GO" id="GO:0009306">
    <property type="term" value="P:protein secretion"/>
    <property type="evidence" value="ECO:0007669"/>
    <property type="project" value="InterPro"/>
</dbReference>
<feature type="transmembrane region" description="Helical" evidence="2">
    <location>
        <begin position="155"/>
        <end position="179"/>
    </location>
</feature>
<gene>
    <name evidence="3" type="ORF">E2F48_11080</name>
</gene>
<dbReference type="InterPro" id="IPR029025">
    <property type="entry name" value="T3SS_substrate_exporter_C"/>
</dbReference>
<accession>A0A4R5TXC8</accession>
<keyword evidence="2" id="KW-0812">Transmembrane</keyword>
<name>A0A4R5TXC8_9MICC</name>
<evidence type="ECO:0000313" key="3">
    <source>
        <dbReference type="EMBL" id="TDK25768.1"/>
    </source>
</evidence>
<dbReference type="EMBL" id="SMTK01000003">
    <property type="protein sequence ID" value="TDK25768.1"/>
    <property type="molecule type" value="Genomic_DNA"/>
</dbReference>
<organism evidence="3 4">
    <name type="scientific">Arthrobacter crusticola</name>
    <dbReference type="NCBI Taxonomy" id="2547960"/>
    <lineage>
        <taxon>Bacteria</taxon>
        <taxon>Bacillati</taxon>
        <taxon>Actinomycetota</taxon>
        <taxon>Actinomycetes</taxon>
        <taxon>Micrococcales</taxon>
        <taxon>Micrococcaceae</taxon>
        <taxon>Arthrobacter</taxon>
    </lineage>
</organism>
<evidence type="ECO:0000313" key="4">
    <source>
        <dbReference type="Proteomes" id="UP000295411"/>
    </source>
</evidence>
<keyword evidence="2" id="KW-0472">Membrane</keyword>
<sequence>MADDSSQERTEQATEKRMKEVREKGQLSKSSDLTAWLGIGAAAVMLPSTISRGADAAADQLFSVRTIAAAPEPGIALGVLGEALASIAGTLLPMLLAVVGAVLAGAAGQGGIQFKKFRGKFEQFNLVTGVKNTFGMQALWNGVKALLKTAVLGTVLYWVVQGLMPTLLSAGGLSVAALLSATGGGVAALLRFAVLAGVVLAVADVFVVGRRNRKKTRMTRKEVKDENKSTDGDPLIKSQRRARQMALSRNRMIAAVGGADVVLVNPTHVAVALKYEAGVSAPRVVAKGAGPVALKIREKAEQEKVPLVQDIPLARALHGACELGQEIPAEFYAAVAGVLAFVLRLKQRGSAAGIHRAFRKGSFLD</sequence>
<dbReference type="PANTHER" id="PTHR30531:SF12">
    <property type="entry name" value="FLAGELLAR BIOSYNTHETIC PROTEIN FLHB"/>
    <property type="match status" value="1"/>
</dbReference>
<dbReference type="PANTHER" id="PTHR30531">
    <property type="entry name" value="FLAGELLAR BIOSYNTHETIC PROTEIN FLHB"/>
    <property type="match status" value="1"/>
</dbReference>
<feature type="transmembrane region" description="Helical" evidence="2">
    <location>
        <begin position="83"/>
        <end position="108"/>
    </location>
</feature>
<keyword evidence="4" id="KW-1185">Reference proteome</keyword>